<accession>A0ABV0U5C6</accession>
<keyword evidence="4" id="KW-1185">Reference proteome</keyword>
<protein>
    <submittedName>
        <fullName evidence="3">Uncharacterized protein</fullName>
    </submittedName>
</protein>
<evidence type="ECO:0000256" key="2">
    <source>
        <dbReference type="SAM" id="Phobius"/>
    </source>
</evidence>
<organism evidence="3 4">
    <name type="scientific">Ilyodon furcidens</name>
    <name type="common">goldbreast splitfin</name>
    <dbReference type="NCBI Taxonomy" id="33524"/>
    <lineage>
        <taxon>Eukaryota</taxon>
        <taxon>Metazoa</taxon>
        <taxon>Chordata</taxon>
        <taxon>Craniata</taxon>
        <taxon>Vertebrata</taxon>
        <taxon>Euteleostomi</taxon>
        <taxon>Actinopterygii</taxon>
        <taxon>Neopterygii</taxon>
        <taxon>Teleostei</taxon>
        <taxon>Neoteleostei</taxon>
        <taxon>Acanthomorphata</taxon>
        <taxon>Ovalentaria</taxon>
        <taxon>Atherinomorphae</taxon>
        <taxon>Cyprinodontiformes</taxon>
        <taxon>Goodeidae</taxon>
        <taxon>Ilyodon</taxon>
    </lineage>
</organism>
<feature type="compositionally biased region" description="Pro residues" evidence="1">
    <location>
        <begin position="96"/>
        <end position="109"/>
    </location>
</feature>
<gene>
    <name evidence="3" type="ORF">ILYODFUR_014252</name>
</gene>
<feature type="transmembrane region" description="Helical" evidence="2">
    <location>
        <begin position="58"/>
        <end position="80"/>
    </location>
</feature>
<dbReference type="Proteomes" id="UP001482620">
    <property type="component" value="Unassembled WGS sequence"/>
</dbReference>
<comment type="caution">
    <text evidence="3">The sequence shown here is derived from an EMBL/GenBank/DDBJ whole genome shotgun (WGS) entry which is preliminary data.</text>
</comment>
<keyword evidence="2" id="KW-0472">Membrane</keyword>
<evidence type="ECO:0000256" key="1">
    <source>
        <dbReference type="SAM" id="MobiDB-lite"/>
    </source>
</evidence>
<evidence type="ECO:0000313" key="4">
    <source>
        <dbReference type="Proteomes" id="UP001482620"/>
    </source>
</evidence>
<name>A0ABV0U5C6_9TELE</name>
<feature type="region of interest" description="Disordered" evidence="1">
    <location>
        <begin position="86"/>
        <end position="109"/>
    </location>
</feature>
<sequence length="109" mass="11753">MTTSSSVSETALKTTVEMDLCLDCFDPVELPELSKILPSSKLSTCMLDPIPTKLLKDVFPLITSPILDMINLVLVVFRFIRDRVAGAADSADTPRRPSPQTPLPAPPGG</sequence>
<dbReference type="EMBL" id="JAHRIQ010059121">
    <property type="protein sequence ID" value="MEQ2240375.1"/>
    <property type="molecule type" value="Genomic_DNA"/>
</dbReference>
<reference evidence="3 4" key="1">
    <citation type="submission" date="2021-06" db="EMBL/GenBank/DDBJ databases">
        <authorList>
            <person name="Palmer J.M."/>
        </authorList>
    </citation>
    <scope>NUCLEOTIDE SEQUENCE [LARGE SCALE GENOMIC DNA]</scope>
    <source>
        <strain evidence="4">if_2019</strain>
        <tissue evidence="3">Muscle</tissue>
    </source>
</reference>
<keyword evidence="2" id="KW-1133">Transmembrane helix</keyword>
<feature type="non-terminal residue" evidence="3">
    <location>
        <position position="109"/>
    </location>
</feature>
<evidence type="ECO:0000313" key="3">
    <source>
        <dbReference type="EMBL" id="MEQ2240375.1"/>
    </source>
</evidence>
<keyword evidence="2" id="KW-0812">Transmembrane</keyword>
<proteinExistence type="predicted"/>